<dbReference type="PANTHER" id="PTHR31374">
    <property type="entry name" value="AUXIN-INDUCED PROTEIN-LIKE-RELATED"/>
    <property type="match status" value="1"/>
</dbReference>
<dbReference type="PANTHER" id="PTHR31374:SF198">
    <property type="entry name" value="AUXIN-RESPONSIVE PROTEIN SAUR72"/>
    <property type="match status" value="1"/>
</dbReference>
<dbReference type="InterPro" id="IPR003676">
    <property type="entry name" value="SAUR_fam"/>
</dbReference>
<dbReference type="OrthoDB" id="838391at2759"/>
<comment type="similarity">
    <text evidence="1">Belongs to the ARG7 family.</text>
</comment>
<reference evidence="2 3" key="1">
    <citation type="journal article" date="2020" name="Nat. Food">
        <title>A phased Vanilla planifolia genome enables genetic improvement of flavour and production.</title>
        <authorList>
            <person name="Hasing T."/>
            <person name="Tang H."/>
            <person name="Brym M."/>
            <person name="Khazi F."/>
            <person name="Huang T."/>
            <person name="Chambers A.H."/>
        </authorList>
    </citation>
    <scope>NUCLEOTIDE SEQUENCE [LARGE SCALE GENOMIC DNA]</scope>
    <source>
        <tissue evidence="2">Leaf</tissue>
    </source>
</reference>
<dbReference type="Proteomes" id="UP000639772">
    <property type="component" value="Unassembled WGS sequence"/>
</dbReference>
<dbReference type="AlphaFoldDB" id="A0A835RCA1"/>
<comment type="caution">
    <text evidence="2">The sequence shown here is derived from an EMBL/GenBank/DDBJ whole genome shotgun (WGS) entry which is preliminary data.</text>
</comment>
<dbReference type="EMBL" id="JADCNM010000005">
    <property type="protein sequence ID" value="KAG0483783.1"/>
    <property type="molecule type" value="Genomic_DNA"/>
</dbReference>
<dbReference type="GO" id="GO:0009733">
    <property type="term" value="P:response to auxin"/>
    <property type="evidence" value="ECO:0007669"/>
    <property type="project" value="InterPro"/>
</dbReference>
<name>A0A835RCA1_VANPL</name>
<protein>
    <recommendedName>
        <fullName evidence="4">Small auxin up regulated protein</fullName>
    </recommendedName>
</protein>
<evidence type="ECO:0000313" key="3">
    <source>
        <dbReference type="Proteomes" id="UP000639772"/>
    </source>
</evidence>
<proteinExistence type="inferred from homology"/>
<evidence type="ECO:0000313" key="2">
    <source>
        <dbReference type="EMBL" id="KAG0483783.1"/>
    </source>
</evidence>
<evidence type="ECO:0008006" key="4">
    <source>
        <dbReference type="Google" id="ProtNLM"/>
    </source>
</evidence>
<gene>
    <name evidence="2" type="ORF">HPP92_011867</name>
</gene>
<accession>A0A835RCA1</accession>
<organism evidence="2 3">
    <name type="scientific">Vanilla planifolia</name>
    <name type="common">Vanilla</name>
    <dbReference type="NCBI Taxonomy" id="51239"/>
    <lineage>
        <taxon>Eukaryota</taxon>
        <taxon>Viridiplantae</taxon>
        <taxon>Streptophyta</taxon>
        <taxon>Embryophyta</taxon>
        <taxon>Tracheophyta</taxon>
        <taxon>Spermatophyta</taxon>
        <taxon>Magnoliopsida</taxon>
        <taxon>Liliopsida</taxon>
        <taxon>Asparagales</taxon>
        <taxon>Orchidaceae</taxon>
        <taxon>Vanilloideae</taxon>
        <taxon>Vanilleae</taxon>
        <taxon>Vanilla</taxon>
    </lineage>
</organism>
<evidence type="ECO:0000256" key="1">
    <source>
        <dbReference type="ARBA" id="ARBA00006974"/>
    </source>
</evidence>
<dbReference type="Pfam" id="PF02519">
    <property type="entry name" value="Auxin_inducible"/>
    <property type="match status" value="1"/>
</dbReference>
<sequence length="85" mass="9411">MRSCSSEAGVPRGYVPIIVGVDGVEEAEQRFLVPIEMLNTSCIAALLDMAAEEFGYEHEGVIRIPCSVEHFKRAIDEMITLQNQV</sequence>